<keyword evidence="1" id="KW-0472">Membrane</keyword>
<proteinExistence type="predicted"/>
<gene>
    <name evidence="2" type="ORF">GGR04_003989</name>
</gene>
<feature type="transmembrane region" description="Helical" evidence="1">
    <location>
        <begin position="28"/>
        <end position="59"/>
    </location>
</feature>
<keyword evidence="1" id="KW-1133">Transmembrane helix</keyword>
<organism evidence="2 3">
    <name type="scientific">Aureimonas pseudogalii</name>
    <dbReference type="NCBI Taxonomy" id="1744844"/>
    <lineage>
        <taxon>Bacteria</taxon>
        <taxon>Pseudomonadati</taxon>
        <taxon>Pseudomonadota</taxon>
        <taxon>Alphaproteobacteria</taxon>
        <taxon>Hyphomicrobiales</taxon>
        <taxon>Aurantimonadaceae</taxon>
        <taxon>Aureimonas</taxon>
    </lineage>
</organism>
<evidence type="ECO:0000313" key="3">
    <source>
        <dbReference type="Proteomes" id="UP000542776"/>
    </source>
</evidence>
<reference evidence="2 3" key="1">
    <citation type="submission" date="2020-08" db="EMBL/GenBank/DDBJ databases">
        <title>Genomic Encyclopedia of Type Strains, Phase IV (KMG-IV): sequencing the most valuable type-strain genomes for metagenomic binning, comparative biology and taxonomic classification.</title>
        <authorList>
            <person name="Goeker M."/>
        </authorList>
    </citation>
    <scope>NUCLEOTIDE SEQUENCE [LARGE SCALE GENOMIC DNA]</scope>
    <source>
        <strain evidence="2 3">DSM 102238</strain>
    </source>
</reference>
<feature type="transmembrane region" description="Helical" evidence="1">
    <location>
        <begin position="79"/>
        <end position="99"/>
    </location>
</feature>
<dbReference type="EMBL" id="JACIEK010000015">
    <property type="protein sequence ID" value="MBB4000113.1"/>
    <property type="molecule type" value="Genomic_DNA"/>
</dbReference>
<keyword evidence="1" id="KW-0812">Transmembrane</keyword>
<keyword evidence="3" id="KW-1185">Reference proteome</keyword>
<protein>
    <submittedName>
        <fullName evidence="2">Uncharacterized protein</fullName>
    </submittedName>
</protein>
<accession>A0A7W6H7N7</accession>
<evidence type="ECO:0000256" key="1">
    <source>
        <dbReference type="SAM" id="Phobius"/>
    </source>
</evidence>
<dbReference type="AlphaFoldDB" id="A0A7W6H7N7"/>
<comment type="caution">
    <text evidence="2">The sequence shown here is derived from an EMBL/GenBank/DDBJ whole genome shotgun (WGS) entry which is preliminary data.</text>
</comment>
<dbReference type="RefSeq" id="WP_183201689.1">
    <property type="nucleotide sequence ID" value="NZ_JACIEK010000015.1"/>
</dbReference>
<name>A0A7W6H7N7_9HYPH</name>
<evidence type="ECO:0000313" key="2">
    <source>
        <dbReference type="EMBL" id="MBB4000113.1"/>
    </source>
</evidence>
<dbReference type="Proteomes" id="UP000542776">
    <property type="component" value="Unassembled WGS sequence"/>
</dbReference>
<sequence>MPTFLIRWALPHRGPCTHLSAFEYRLRVLVFGAIWIVAFLPAAITLVFVGFGLLPALAIFIGFSGMMDGRFNGFSDDQIAIFALIVASWLLSFLICRFLKYRYLTTHW</sequence>